<keyword evidence="7" id="KW-1185">Reference proteome</keyword>
<dbReference type="Proteomes" id="UP001597549">
    <property type="component" value="Unassembled WGS sequence"/>
</dbReference>
<gene>
    <name evidence="6" type="ORF">ACFSX9_16060</name>
</gene>
<feature type="non-terminal residue" evidence="6">
    <location>
        <position position="1"/>
    </location>
</feature>
<keyword evidence="2 4" id="KW-0472">Membrane</keyword>
<accession>A0ABW5ZD30</accession>
<evidence type="ECO:0000259" key="5">
    <source>
        <dbReference type="PROSITE" id="PS51123"/>
    </source>
</evidence>
<comment type="caution">
    <text evidence="6">The sequence shown here is derived from an EMBL/GenBank/DDBJ whole genome shotgun (WGS) entry which is preliminary data.</text>
</comment>
<dbReference type="Gene3D" id="2.60.40.1120">
    <property type="entry name" value="Carboxypeptidase-like, regulatory domain"/>
    <property type="match status" value="1"/>
</dbReference>
<dbReference type="PANTHER" id="PTHR30329:SF21">
    <property type="entry name" value="LIPOPROTEIN YIAD-RELATED"/>
    <property type="match status" value="1"/>
</dbReference>
<dbReference type="InterPro" id="IPR050330">
    <property type="entry name" value="Bact_OuterMem_StrucFunc"/>
</dbReference>
<dbReference type="Pfam" id="PF13620">
    <property type="entry name" value="CarboxypepD_reg"/>
    <property type="match status" value="1"/>
</dbReference>
<name>A0ABW5ZD30_9FLAO</name>
<dbReference type="SUPFAM" id="SSF103088">
    <property type="entry name" value="OmpA-like"/>
    <property type="match status" value="1"/>
</dbReference>
<protein>
    <submittedName>
        <fullName evidence="6">OmpA family protein</fullName>
    </submittedName>
</protein>
<evidence type="ECO:0000256" key="2">
    <source>
        <dbReference type="ARBA" id="ARBA00023136"/>
    </source>
</evidence>
<feature type="non-terminal residue" evidence="6">
    <location>
        <position position="189"/>
    </location>
</feature>
<evidence type="ECO:0000313" key="7">
    <source>
        <dbReference type="Proteomes" id="UP001597549"/>
    </source>
</evidence>
<dbReference type="InterPro" id="IPR006664">
    <property type="entry name" value="OMP_bac"/>
</dbReference>
<reference evidence="7" key="1">
    <citation type="journal article" date="2019" name="Int. J. Syst. Evol. Microbiol.">
        <title>The Global Catalogue of Microorganisms (GCM) 10K type strain sequencing project: providing services to taxonomists for standard genome sequencing and annotation.</title>
        <authorList>
            <consortium name="The Broad Institute Genomics Platform"/>
            <consortium name="The Broad Institute Genome Sequencing Center for Infectious Disease"/>
            <person name="Wu L."/>
            <person name="Ma J."/>
        </authorList>
    </citation>
    <scope>NUCLEOTIDE SEQUENCE [LARGE SCALE GENOMIC DNA]</scope>
    <source>
        <strain evidence="7">KCTC 52644</strain>
    </source>
</reference>
<keyword evidence="3" id="KW-0998">Cell outer membrane</keyword>
<evidence type="ECO:0000256" key="1">
    <source>
        <dbReference type="ARBA" id="ARBA00004442"/>
    </source>
</evidence>
<dbReference type="CDD" id="cd07185">
    <property type="entry name" value="OmpA_C-like"/>
    <property type="match status" value="1"/>
</dbReference>
<feature type="domain" description="OmpA-like" evidence="5">
    <location>
        <begin position="109"/>
        <end position="189"/>
    </location>
</feature>
<dbReference type="RefSeq" id="WP_379809551.1">
    <property type="nucleotide sequence ID" value="NZ_JBHUOL010000027.1"/>
</dbReference>
<proteinExistence type="predicted"/>
<organism evidence="6 7">
    <name type="scientific">Flavobacterium ardleyense</name>
    <dbReference type="NCBI Taxonomy" id="2038737"/>
    <lineage>
        <taxon>Bacteria</taxon>
        <taxon>Pseudomonadati</taxon>
        <taxon>Bacteroidota</taxon>
        <taxon>Flavobacteriia</taxon>
        <taxon>Flavobacteriales</taxon>
        <taxon>Flavobacteriaceae</taxon>
        <taxon>Flavobacterium</taxon>
    </lineage>
</organism>
<evidence type="ECO:0000313" key="6">
    <source>
        <dbReference type="EMBL" id="MFD2910246.1"/>
    </source>
</evidence>
<dbReference type="Gene3D" id="3.30.1330.60">
    <property type="entry name" value="OmpA-like domain"/>
    <property type="match status" value="1"/>
</dbReference>
<dbReference type="InterPro" id="IPR008969">
    <property type="entry name" value="CarboxyPept-like_regulatory"/>
</dbReference>
<dbReference type="SUPFAM" id="SSF49464">
    <property type="entry name" value="Carboxypeptidase regulatory domain-like"/>
    <property type="match status" value="1"/>
</dbReference>
<dbReference type="InterPro" id="IPR006665">
    <property type="entry name" value="OmpA-like"/>
</dbReference>
<sequence length="189" mass="21084">YKFVEQIPLPYDCNQVITGVVVDEQSTLILANANVTLFDENMKQISQTTSNAKGEYQFEGLSCEKTYFVRAENTDYETVETSVVTGSQSGQTTVSLPLTKRVKEVGVGSDLAKAFNIKIIYFDLDKSNIRPDAALELEKIAQVMKQNPTMKVDVRSHTDCRQTVKYNQALSNRRAKATMAWLTKNGIAA</sequence>
<dbReference type="PRINTS" id="PR01021">
    <property type="entry name" value="OMPADOMAIN"/>
</dbReference>
<dbReference type="EMBL" id="JBHUOL010000027">
    <property type="protein sequence ID" value="MFD2910246.1"/>
    <property type="molecule type" value="Genomic_DNA"/>
</dbReference>
<dbReference type="PANTHER" id="PTHR30329">
    <property type="entry name" value="STATOR ELEMENT OF FLAGELLAR MOTOR COMPLEX"/>
    <property type="match status" value="1"/>
</dbReference>
<dbReference type="PROSITE" id="PS51123">
    <property type="entry name" value="OMPA_2"/>
    <property type="match status" value="1"/>
</dbReference>
<dbReference type="Pfam" id="PF00691">
    <property type="entry name" value="OmpA"/>
    <property type="match status" value="1"/>
</dbReference>
<comment type="subcellular location">
    <subcellularLocation>
        <location evidence="1">Cell outer membrane</location>
    </subcellularLocation>
</comment>
<evidence type="ECO:0000256" key="3">
    <source>
        <dbReference type="ARBA" id="ARBA00023237"/>
    </source>
</evidence>
<evidence type="ECO:0000256" key="4">
    <source>
        <dbReference type="PROSITE-ProRule" id="PRU00473"/>
    </source>
</evidence>
<dbReference type="InterPro" id="IPR036737">
    <property type="entry name" value="OmpA-like_sf"/>
</dbReference>